<keyword evidence="6" id="KW-0143">Chaperone</keyword>
<dbReference type="PROSITE" id="PS50297">
    <property type="entry name" value="ANK_REP_REGION"/>
    <property type="match status" value="1"/>
</dbReference>
<dbReference type="Proteomes" id="UP000187209">
    <property type="component" value="Unassembled WGS sequence"/>
</dbReference>
<dbReference type="SUPFAM" id="SSF48403">
    <property type="entry name" value="Ankyrin repeat"/>
    <property type="match status" value="1"/>
</dbReference>
<feature type="domain" description="Ankyrin repeat" evidence="9">
    <location>
        <begin position="233"/>
        <end position="356"/>
    </location>
</feature>
<evidence type="ECO:0000256" key="8">
    <source>
        <dbReference type="PROSITE-ProRule" id="PRU00023"/>
    </source>
</evidence>
<reference evidence="10 11" key="1">
    <citation type="submission" date="2016-11" db="EMBL/GenBank/DDBJ databases">
        <title>The macronuclear genome of Stentor coeruleus: a giant cell with tiny introns.</title>
        <authorList>
            <person name="Slabodnick M."/>
            <person name="Ruby J.G."/>
            <person name="Reiff S.B."/>
            <person name="Swart E.C."/>
            <person name="Gosai S."/>
            <person name="Prabakaran S."/>
            <person name="Witkowska E."/>
            <person name="Larue G.E."/>
            <person name="Fisher S."/>
            <person name="Freeman R.M."/>
            <person name="Gunawardena J."/>
            <person name="Chu W."/>
            <person name="Stover N.A."/>
            <person name="Gregory B.D."/>
            <person name="Nowacki M."/>
            <person name="Derisi J."/>
            <person name="Roy S.W."/>
            <person name="Marshall W.F."/>
            <person name="Sood P."/>
        </authorList>
    </citation>
    <scope>NUCLEOTIDE SEQUENCE [LARGE SCALE GENOMIC DNA]</scope>
    <source>
        <strain evidence="10">WM001</strain>
    </source>
</reference>
<dbReference type="AlphaFoldDB" id="A0A1R2BEE9"/>
<evidence type="ECO:0000256" key="7">
    <source>
        <dbReference type="ARBA" id="ARBA00037107"/>
    </source>
</evidence>
<dbReference type="GO" id="GO:0005789">
    <property type="term" value="C:endoplasmic reticulum membrane"/>
    <property type="evidence" value="ECO:0007669"/>
    <property type="project" value="UniProtKB-SubCell"/>
</dbReference>
<proteinExistence type="predicted"/>
<evidence type="ECO:0000256" key="3">
    <source>
        <dbReference type="ARBA" id="ARBA00022824"/>
    </source>
</evidence>
<evidence type="ECO:0000313" key="11">
    <source>
        <dbReference type="Proteomes" id="UP000187209"/>
    </source>
</evidence>
<evidence type="ECO:0000256" key="4">
    <source>
        <dbReference type="ARBA" id="ARBA00023043"/>
    </source>
</evidence>
<evidence type="ECO:0000313" key="10">
    <source>
        <dbReference type="EMBL" id="OMJ75158.1"/>
    </source>
</evidence>
<dbReference type="InterPro" id="IPR002110">
    <property type="entry name" value="Ankyrin_rpt"/>
</dbReference>
<keyword evidence="2" id="KW-0677">Repeat</keyword>
<keyword evidence="3" id="KW-0256">Endoplasmic reticulum</keyword>
<evidence type="ECO:0000256" key="5">
    <source>
        <dbReference type="ARBA" id="ARBA00023136"/>
    </source>
</evidence>
<dbReference type="Gene3D" id="1.25.40.20">
    <property type="entry name" value="Ankyrin repeat-containing domain"/>
    <property type="match status" value="1"/>
</dbReference>
<dbReference type="PANTHER" id="PTHR12447">
    <property type="entry name" value="ANKYRIN REPEAT DOMAIN-CONTAINING PROTEIN 13"/>
    <property type="match status" value="1"/>
</dbReference>
<dbReference type="EMBL" id="MPUH01000707">
    <property type="protein sequence ID" value="OMJ75158.1"/>
    <property type="molecule type" value="Genomic_DNA"/>
</dbReference>
<dbReference type="Pfam" id="PF12796">
    <property type="entry name" value="Ank_2"/>
    <property type="match status" value="1"/>
</dbReference>
<organism evidence="10 11">
    <name type="scientific">Stentor coeruleus</name>
    <dbReference type="NCBI Taxonomy" id="5963"/>
    <lineage>
        <taxon>Eukaryota</taxon>
        <taxon>Sar</taxon>
        <taxon>Alveolata</taxon>
        <taxon>Ciliophora</taxon>
        <taxon>Postciliodesmatophora</taxon>
        <taxon>Heterotrichea</taxon>
        <taxon>Heterotrichida</taxon>
        <taxon>Stentoridae</taxon>
        <taxon>Stentor</taxon>
    </lineage>
</organism>
<feature type="repeat" description="ANK" evidence="8">
    <location>
        <begin position="111"/>
        <end position="148"/>
    </location>
</feature>
<gene>
    <name evidence="10" type="ORF">SteCoe_25779</name>
</gene>
<dbReference type="SMART" id="SM00248">
    <property type="entry name" value="ANK"/>
    <property type="match status" value="2"/>
</dbReference>
<evidence type="ECO:0000256" key="6">
    <source>
        <dbReference type="ARBA" id="ARBA00023186"/>
    </source>
</evidence>
<dbReference type="PANTHER" id="PTHR12447:SF25">
    <property type="entry name" value="ANKYRIN REPEAT DOMAIN-CONTAINING PROTEIN 13C"/>
    <property type="match status" value="1"/>
</dbReference>
<protein>
    <recommendedName>
        <fullName evidence="9">Ankyrin repeat domain-containing protein</fullName>
    </recommendedName>
</protein>
<feature type="domain" description="Ankyrin repeat" evidence="9">
    <location>
        <begin position="394"/>
        <end position="477"/>
    </location>
</feature>
<dbReference type="InterPro" id="IPR036770">
    <property type="entry name" value="Ankyrin_rpt-contain_sf"/>
</dbReference>
<dbReference type="Pfam" id="PF11904">
    <property type="entry name" value="ANKRD13_C"/>
    <property type="match status" value="2"/>
</dbReference>
<comment type="function">
    <text evidence="7">Acts as a molecular chaperone for G protein-coupled receptors, regulating their biogenesis and exit from the ER.</text>
</comment>
<dbReference type="InterPro" id="IPR021832">
    <property type="entry name" value="ANKRD13"/>
</dbReference>
<keyword evidence="11" id="KW-1185">Reference proteome</keyword>
<dbReference type="OrthoDB" id="1938156at2759"/>
<dbReference type="InterPro" id="IPR055285">
    <property type="entry name" value="ANKRD13_C"/>
</dbReference>
<comment type="subcellular location">
    <subcellularLocation>
        <location evidence="1">Endoplasmic reticulum membrane</location>
    </subcellularLocation>
</comment>
<keyword evidence="4 8" id="KW-0040">ANK repeat</keyword>
<comment type="caution">
    <text evidence="10">The sequence shown here is derived from an EMBL/GenBank/DDBJ whole genome shotgun (WGS) entry which is preliminary data.</text>
</comment>
<sequence length="509" mass="59144">MDFIECDSSHSSADWDWTMDEYAVIPQRSASSIENPSPSPTKQLSETKLYDTLQVKSSPHLTYSKDLEETISTYSYYFHYLVFTCQIASISQFLHLSPLNLDEIINYRDHNGNSPLFLAVKLCSTSREYLSIVRILIEHGADIHQKDLNGWTMIDEAVSQKNRELVSVLFEYLYIEKLLSWEKNRKTAQEFLVALPNFYVEIKWEFSSNVIPLVSKIGPHDTCKLWKFADKLRFDNTLVGWKNFRCKRRNISLIFDEELFIVNHSKKIVVNPLEELDHEETNEIINDIMSSEPVQGNLSLLGHSVTEVTNWRGNTKTKNIGKWKAYKHKIQFRTHVTMAKKGRKTELTKDYFKDETGKLPKPIFKHKRGRRKHKTQPVIKTALENPVSNVKNSTLFCWLCYDFPIKIRELLSVLEVIKSANKSLERLYEFLENEGIATLLPENSFPIKIEIPITLGITAKVTFLNFTEINENTNTTMFEIPKYDRVSRRIGQKTLTSPKKRLLFTNLVA</sequence>
<evidence type="ECO:0000259" key="9">
    <source>
        <dbReference type="Pfam" id="PF11904"/>
    </source>
</evidence>
<dbReference type="PROSITE" id="PS50088">
    <property type="entry name" value="ANK_REPEAT"/>
    <property type="match status" value="1"/>
</dbReference>
<evidence type="ECO:0000256" key="2">
    <source>
        <dbReference type="ARBA" id="ARBA00022737"/>
    </source>
</evidence>
<evidence type="ECO:0000256" key="1">
    <source>
        <dbReference type="ARBA" id="ARBA00004586"/>
    </source>
</evidence>
<accession>A0A1R2BEE9</accession>
<keyword evidence="5" id="KW-0472">Membrane</keyword>
<name>A0A1R2BEE9_9CILI</name>